<dbReference type="STRING" id="1278819.BHE19_04580"/>
<dbReference type="EMBL" id="MIKE01000011">
    <property type="protein sequence ID" value="OHT46787.1"/>
    <property type="molecule type" value="Genomic_DNA"/>
</dbReference>
<dbReference type="Proteomes" id="UP000180252">
    <property type="component" value="Unassembled WGS sequence"/>
</dbReference>
<sequence>MLNSIIKFLILNDFYKRLLHVVKKVSVAFDKVFSAILSFRPKGEIFASNSTKIGNILIAAICEDFSLVEMRNYLYKTKKPKQKFRFFYWSLEFLY</sequence>
<dbReference type="EMBL" id="MUHG01000005">
    <property type="protein sequence ID" value="OXB21095.1"/>
    <property type="molecule type" value="Genomic_DNA"/>
</dbReference>
<protein>
    <submittedName>
        <fullName evidence="1">Uncharacterized protein</fullName>
    </submittedName>
</protein>
<keyword evidence="4" id="KW-1185">Reference proteome</keyword>
<evidence type="ECO:0000313" key="4">
    <source>
        <dbReference type="Proteomes" id="UP000198319"/>
    </source>
</evidence>
<evidence type="ECO:0000313" key="2">
    <source>
        <dbReference type="EMBL" id="OXB21095.1"/>
    </source>
</evidence>
<dbReference type="Proteomes" id="UP000198319">
    <property type="component" value="Unassembled WGS sequence"/>
</dbReference>
<evidence type="ECO:0000313" key="3">
    <source>
        <dbReference type="Proteomes" id="UP000180252"/>
    </source>
</evidence>
<reference evidence="2 4" key="3">
    <citation type="submission" date="2016-11" db="EMBL/GenBank/DDBJ databases">
        <title>Whole genomes of Flavobacteriaceae.</title>
        <authorList>
            <person name="Stine C."/>
            <person name="Li C."/>
            <person name="Tadesse D."/>
        </authorList>
    </citation>
    <scope>NUCLEOTIDE SEQUENCE [LARGE SCALE GENOMIC DNA]</scope>
    <source>
        <strain evidence="2 4">ATCC BAA-2541</strain>
    </source>
</reference>
<proteinExistence type="predicted"/>
<reference evidence="1" key="1">
    <citation type="submission" date="2016-09" db="EMBL/GenBank/DDBJ databases">
        <authorList>
            <person name="Capua I."/>
            <person name="De Benedictis P."/>
            <person name="Joannis T."/>
            <person name="Lombin L.H."/>
            <person name="Cattoli G."/>
        </authorList>
    </citation>
    <scope>NUCLEOTIDE SEQUENCE [LARGE SCALE GENOMIC DNA]</scope>
    <source>
        <strain evidence="1">MSU</strain>
    </source>
</reference>
<accession>A0A1S1J7Z5</accession>
<reference evidence="3" key="2">
    <citation type="submission" date="2016-09" db="EMBL/GenBank/DDBJ databases">
        <authorList>
            <person name="Chen S."/>
            <person name="Walker E."/>
        </authorList>
    </citation>
    <scope>NUCLEOTIDE SEQUENCE [LARGE SCALE GENOMIC DNA]</scope>
    <source>
        <strain evidence="3">MSU</strain>
    </source>
</reference>
<evidence type="ECO:0000313" key="1">
    <source>
        <dbReference type="EMBL" id="OHT46787.1"/>
    </source>
</evidence>
<comment type="caution">
    <text evidence="1">The sequence shown here is derived from an EMBL/GenBank/DDBJ whole genome shotgun (WGS) entry which is preliminary data.</text>
</comment>
<dbReference type="AlphaFoldDB" id="A0A1S1J7Z5"/>
<name>A0A1S1J7Z5_9FLAO</name>
<gene>
    <name evidence="2" type="ORF">B0A71_05760</name>
    <name evidence="1" type="ORF">BHE19_04580</name>
</gene>
<organism evidence="1 3">
    <name type="scientific">Flavobacterium tructae</name>
    <dbReference type="NCBI Taxonomy" id="1114873"/>
    <lineage>
        <taxon>Bacteria</taxon>
        <taxon>Pseudomonadati</taxon>
        <taxon>Bacteroidota</taxon>
        <taxon>Flavobacteriia</taxon>
        <taxon>Flavobacteriales</taxon>
        <taxon>Flavobacteriaceae</taxon>
        <taxon>Flavobacterium</taxon>
    </lineage>
</organism>